<evidence type="ECO:0000313" key="2">
    <source>
        <dbReference type="Proteomes" id="UP000298216"/>
    </source>
</evidence>
<dbReference type="Proteomes" id="UP000298216">
    <property type="component" value="Unassembled WGS sequence"/>
</dbReference>
<dbReference type="AlphaFoldDB" id="A0A4Y9RTC8"/>
<reference evidence="1 2" key="1">
    <citation type="submission" date="2019-03" db="EMBL/GenBank/DDBJ databases">
        <title>Draft genome of Brevundimonas sp. a heavy metal resistant soil bacteria.</title>
        <authorList>
            <person name="Soto J."/>
        </authorList>
    </citation>
    <scope>NUCLEOTIDE SEQUENCE [LARGE SCALE GENOMIC DNA]</scope>
    <source>
        <strain evidence="1 2">B-10</strain>
    </source>
</reference>
<dbReference type="GO" id="GO:0106300">
    <property type="term" value="P:protein-DNA covalent cross-linking repair"/>
    <property type="evidence" value="ECO:0007669"/>
    <property type="project" value="InterPro"/>
</dbReference>
<dbReference type="SUPFAM" id="SSF143081">
    <property type="entry name" value="BB1717-like"/>
    <property type="match status" value="1"/>
</dbReference>
<dbReference type="Gene3D" id="3.90.1680.10">
    <property type="entry name" value="SOS response associated peptidase-like"/>
    <property type="match status" value="1"/>
</dbReference>
<dbReference type="RefSeq" id="WP_135194638.1">
    <property type="nucleotide sequence ID" value="NZ_SPVH01000006.1"/>
</dbReference>
<organism evidence="1 2">
    <name type="scientific">Brevundimonas intermedia</name>
    <dbReference type="NCBI Taxonomy" id="74315"/>
    <lineage>
        <taxon>Bacteria</taxon>
        <taxon>Pseudomonadati</taxon>
        <taxon>Pseudomonadota</taxon>
        <taxon>Alphaproteobacteria</taxon>
        <taxon>Caulobacterales</taxon>
        <taxon>Caulobacteraceae</taxon>
        <taxon>Brevundimonas</taxon>
    </lineage>
</organism>
<sequence length="189" mass="20804">MCNNYASHVPASQIADAFSETGFPLRFDGGGIPNLEPNDDIKIGDAASIVTWDEGPLLASMRWSWRSPQGRPVFNFRSDGREFGNSSRCLIPASAFYEFTDAEPGQKRKTKWSFSMKGEAWFWIAGIVKEGAWAMLTTEPGPDVSPYHDRQIVVLPPPAGLDWLRLSRPAAEMLTPSQAGSLQAGKVFP</sequence>
<keyword evidence="2" id="KW-1185">Reference proteome</keyword>
<dbReference type="GO" id="GO:0003697">
    <property type="term" value="F:single-stranded DNA binding"/>
    <property type="evidence" value="ECO:0007669"/>
    <property type="project" value="InterPro"/>
</dbReference>
<evidence type="ECO:0000313" key="1">
    <source>
        <dbReference type="EMBL" id="TFW12153.1"/>
    </source>
</evidence>
<dbReference type="OrthoDB" id="9782620at2"/>
<protein>
    <submittedName>
        <fullName evidence="1">SOS response-associated peptidase</fullName>
    </submittedName>
</protein>
<accession>A0A4Y9RTC8</accession>
<dbReference type="Pfam" id="PF02586">
    <property type="entry name" value="SRAP"/>
    <property type="match status" value="1"/>
</dbReference>
<proteinExistence type="predicted"/>
<dbReference type="InterPro" id="IPR003738">
    <property type="entry name" value="SRAP"/>
</dbReference>
<dbReference type="InterPro" id="IPR036590">
    <property type="entry name" value="SRAP-like"/>
</dbReference>
<comment type="caution">
    <text evidence="1">The sequence shown here is derived from an EMBL/GenBank/DDBJ whole genome shotgun (WGS) entry which is preliminary data.</text>
</comment>
<gene>
    <name evidence="1" type="ORF">EGY25_08875</name>
</gene>
<dbReference type="EMBL" id="SPVH01000006">
    <property type="protein sequence ID" value="TFW12153.1"/>
    <property type="molecule type" value="Genomic_DNA"/>
</dbReference>
<name>A0A4Y9RTC8_9CAUL</name>